<evidence type="ECO:0000313" key="2">
    <source>
        <dbReference type="EMBL" id="CAI2361831.1"/>
    </source>
</evidence>
<evidence type="ECO:0000256" key="1">
    <source>
        <dbReference type="SAM" id="MobiDB-lite"/>
    </source>
</evidence>
<organism evidence="2 3">
    <name type="scientific">Euplotes crassus</name>
    <dbReference type="NCBI Taxonomy" id="5936"/>
    <lineage>
        <taxon>Eukaryota</taxon>
        <taxon>Sar</taxon>
        <taxon>Alveolata</taxon>
        <taxon>Ciliophora</taxon>
        <taxon>Intramacronucleata</taxon>
        <taxon>Spirotrichea</taxon>
        <taxon>Hypotrichia</taxon>
        <taxon>Euplotida</taxon>
        <taxon>Euplotidae</taxon>
        <taxon>Moneuplotes</taxon>
    </lineage>
</organism>
<proteinExistence type="predicted"/>
<dbReference type="AlphaFoldDB" id="A0AAD1X8P6"/>
<reference evidence="2" key="1">
    <citation type="submission" date="2023-07" db="EMBL/GenBank/DDBJ databases">
        <authorList>
            <consortium name="AG Swart"/>
            <person name="Singh M."/>
            <person name="Singh A."/>
            <person name="Seah K."/>
            <person name="Emmerich C."/>
        </authorList>
    </citation>
    <scope>NUCLEOTIDE SEQUENCE</scope>
    <source>
        <strain evidence="2">DP1</strain>
    </source>
</reference>
<dbReference type="EMBL" id="CAMPGE010003011">
    <property type="protein sequence ID" value="CAI2361831.1"/>
    <property type="molecule type" value="Genomic_DNA"/>
</dbReference>
<keyword evidence="3" id="KW-1185">Reference proteome</keyword>
<sequence length="623" mass="73331">MFLRSASAKTSGIAKISARAMSLTHKHKVSEEADQALKKLGKFAEDKARRTRVHVNDIGPTILTRKEVDKVFQEFRLTSDTEADRARHLKPGDPKREEFYSRISAIEEGDHEVIQGVKSKIRKLLEEELRFLEFKAELEDPERRKIIDETYGKIYDLMAPGNTHRKIPYVLPHEHIHPQHHIDAESLTEDDIDKLYAYYSLYVDMHISQIRRSADDKSYIPPQFNQISLSESHIFEHKIDNKFLEYYYQWREPTRTWRSQTQEIDHEKEWEALPVNHHPDPKAFTKNEVEWSEDQKFPHVANRLGYPIMGETPIERMLGIERAHAHPSYQFQAFVQTPSMDPDPTLNFEKGETIYENKRVGEWVRMWKWIMTGTLPFWPAFFTFEIYQGDGVPSLQWLADIGSWHQVPTQMQDSGGWGLEGVRYCDEHDYMNIQYIWKRAVLRPAHTLYQLALLYTLRTMNFNYATKLVYNKDKDLVFAYKPHGWFSEKEHIYEVHHLESMVPATVNAYRHLGMGHKDGITTLSCMDTKDTIKLYNDPKYWNIELRDGFVAQTRTMWPGLMDKFHGRVVQVAHIGSEKMDRHIERVHRELDEAVEKHGPVAPSPTYSQQFHDRVRQQRKQIVG</sequence>
<dbReference type="Proteomes" id="UP001295684">
    <property type="component" value="Unassembled WGS sequence"/>
</dbReference>
<feature type="region of interest" description="Disordered" evidence="1">
    <location>
        <begin position="595"/>
        <end position="623"/>
    </location>
</feature>
<gene>
    <name evidence="2" type="ORF">ECRASSUSDP1_LOCUS3144</name>
</gene>
<name>A0AAD1X8P6_EUPCR</name>
<accession>A0AAD1X8P6</accession>
<protein>
    <submittedName>
        <fullName evidence="2">Uncharacterized protein</fullName>
    </submittedName>
</protein>
<comment type="caution">
    <text evidence="2">The sequence shown here is derived from an EMBL/GenBank/DDBJ whole genome shotgun (WGS) entry which is preliminary data.</text>
</comment>
<evidence type="ECO:0000313" key="3">
    <source>
        <dbReference type="Proteomes" id="UP001295684"/>
    </source>
</evidence>